<dbReference type="GO" id="GO:0004497">
    <property type="term" value="F:monooxygenase activity"/>
    <property type="evidence" value="ECO:0007669"/>
    <property type="project" value="UniProtKB-KW"/>
</dbReference>
<dbReference type="OrthoDB" id="7376058at2"/>
<dbReference type="PROSITE" id="PS00086">
    <property type="entry name" value="CYTOCHROME_P450"/>
    <property type="match status" value="1"/>
</dbReference>
<dbReference type="GO" id="GO:0005506">
    <property type="term" value="F:iron ion binding"/>
    <property type="evidence" value="ECO:0007669"/>
    <property type="project" value="InterPro"/>
</dbReference>
<dbReference type="GO" id="GO:0016705">
    <property type="term" value="F:oxidoreductase activity, acting on paired donors, with incorporation or reduction of molecular oxygen"/>
    <property type="evidence" value="ECO:0007669"/>
    <property type="project" value="InterPro"/>
</dbReference>
<keyword evidence="3 4" id="KW-0349">Heme</keyword>
<evidence type="ECO:0000256" key="4">
    <source>
        <dbReference type="RuleBase" id="RU000461"/>
    </source>
</evidence>
<organism evidence="5 6">
    <name type="scientific">Antrihabitans cavernicola</name>
    <dbReference type="NCBI Taxonomy" id="2495913"/>
    <lineage>
        <taxon>Bacteria</taxon>
        <taxon>Bacillati</taxon>
        <taxon>Actinomycetota</taxon>
        <taxon>Actinomycetes</taxon>
        <taxon>Mycobacteriales</taxon>
        <taxon>Nocardiaceae</taxon>
        <taxon>Antrihabitans</taxon>
    </lineage>
</organism>
<comment type="cofactor">
    <cofactor evidence="1 3">
        <name>heme</name>
        <dbReference type="ChEBI" id="CHEBI:30413"/>
    </cofactor>
</comment>
<keyword evidence="4" id="KW-0503">Monooxygenase</keyword>
<evidence type="ECO:0000256" key="1">
    <source>
        <dbReference type="ARBA" id="ARBA00001971"/>
    </source>
</evidence>
<dbReference type="InterPro" id="IPR017972">
    <property type="entry name" value="Cyt_P450_CS"/>
</dbReference>
<dbReference type="CDD" id="cd11053">
    <property type="entry name" value="CYP110-like"/>
    <property type="match status" value="1"/>
</dbReference>
<dbReference type="EMBL" id="VLNY01000015">
    <property type="protein sequence ID" value="KAA0019419.1"/>
    <property type="molecule type" value="Genomic_DNA"/>
</dbReference>
<dbReference type="RefSeq" id="WP_149432515.1">
    <property type="nucleotide sequence ID" value="NZ_VLNY01000015.1"/>
</dbReference>
<evidence type="ECO:0000313" key="6">
    <source>
        <dbReference type="Proteomes" id="UP000322244"/>
    </source>
</evidence>
<dbReference type="SUPFAM" id="SSF48264">
    <property type="entry name" value="Cytochrome P450"/>
    <property type="match status" value="1"/>
</dbReference>
<protein>
    <submittedName>
        <fullName evidence="5">Cytochrome P450</fullName>
    </submittedName>
</protein>
<dbReference type="GO" id="GO:0020037">
    <property type="term" value="F:heme binding"/>
    <property type="evidence" value="ECO:0007669"/>
    <property type="project" value="InterPro"/>
</dbReference>
<dbReference type="Proteomes" id="UP000322244">
    <property type="component" value="Unassembled WGS sequence"/>
</dbReference>
<feature type="binding site" description="axial binding residue" evidence="3">
    <location>
        <position position="394"/>
    </location>
    <ligand>
        <name>heme</name>
        <dbReference type="ChEBI" id="CHEBI:30413"/>
    </ligand>
    <ligandPart>
        <name>Fe</name>
        <dbReference type="ChEBI" id="CHEBI:18248"/>
    </ligandPart>
</feature>
<dbReference type="PANTHER" id="PTHR24305:SF166">
    <property type="entry name" value="CYTOCHROME P450 12A4, MITOCHONDRIAL-RELATED"/>
    <property type="match status" value="1"/>
</dbReference>
<keyword evidence="3 4" id="KW-0479">Metal-binding</keyword>
<dbReference type="InterPro" id="IPR050121">
    <property type="entry name" value="Cytochrome_P450_monoxygenase"/>
</dbReference>
<dbReference type="InterPro" id="IPR002401">
    <property type="entry name" value="Cyt_P450_E_grp-I"/>
</dbReference>
<reference evidence="5 6" key="1">
    <citation type="submission" date="2019-07" db="EMBL/GenBank/DDBJ databases">
        <title>Rhodococcus cavernicolus sp. nov., isolated from a cave.</title>
        <authorList>
            <person name="Lee S.D."/>
        </authorList>
    </citation>
    <scope>NUCLEOTIDE SEQUENCE [LARGE SCALE GENOMIC DNA]</scope>
    <source>
        <strain evidence="5 6">C1-24</strain>
    </source>
</reference>
<keyword evidence="6" id="KW-1185">Reference proteome</keyword>
<dbReference type="PRINTS" id="PR00385">
    <property type="entry name" value="P450"/>
</dbReference>
<accession>A0A5A7S6E9</accession>
<keyword evidence="4" id="KW-0560">Oxidoreductase</keyword>
<dbReference type="PRINTS" id="PR00463">
    <property type="entry name" value="EP450I"/>
</dbReference>
<sequence>MAVTTIRPAGTPPRAPRLSVVHAIAASLNPDRYFRWRRARDGDTFLVRFPGFTPVLFTSNPDGARDVFRAPVDILEPPRPNPIGPLVGDASMILISGERHRRDRALMMPPFHGERMRAYGRLIRDSAVQEMSTWKAGDRIDARAASRAITLRVILEAVFGVDSHARRDEYTRTVADFLGSYTGALMLAPVLRRSLLGHGPWDRFVRLRAEFDALLAEDVAHRRSEVDSDRTDILSMLLASRYEDGSAIDDADLREQLRSLLVAGHETTATSVTWALFHLLRAPDVLERVLDEIESLGPDPAPELIAKLPYLDAVCHETLRLHPAVPIILRKLTEPLTVDGFAAPAGGIVGIVLPLLHSHRDVWTDPTAFDPDRFVGARFTPFEYAPFGGGHRRCVGFALAEYEMRIVVATILSRARLALPARALRRPAPISVPHNIATSPRRSIIFEVDDMKTANEFLPH</sequence>
<proteinExistence type="inferred from homology"/>
<dbReference type="AlphaFoldDB" id="A0A5A7S6E9"/>
<evidence type="ECO:0000256" key="3">
    <source>
        <dbReference type="PIRSR" id="PIRSR602401-1"/>
    </source>
</evidence>
<dbReference type="InterPro" id="IPR036396">
    <property type="entry name" value="Cyt_P450_sf"/>
</dbReference>
<comment type="caution">
    <text evidence="5">The sequence shown here is derived from an EMBL/GenBank/DDBJ whole genome shotgun (WGS) entry which is preliminary data.</text>
</comment>
<dbReference type="Pfam" id="PF00067">
    <property type="entry name" value="p450"/>
    <property type="match status" value="1"/>
</dbReference>
<evidence type="ECO:0000313" key="5">
    <source>
        <dbReference type="EMBL" id="KAA0019419.1"/>
    </source>
</evidence>
<keyword evidence="3 4" id="KW-0408">Iron</keyword>
<dbReference type="Gene3D" id="1.10.630.10">
    <property type="entry name" value="Cytochrome P450"/>
    <property type="match status" value="1"/>
</dbReference>
<evidence type="ECO:0000256" key="2">
    <source>
        <dbReference type="ARBA" id="ARBA00010617"/>
    </source>
</evidence>
<dbReference type="InterPro" id="IPR001128">
    <property type="entry name" value="Cyt_P450"/>
</dbReference>
<name>A0A5A7S6E9_9NOCA</name>
<gene>
    <name evidence="5" type="ORF">FOY51_22485</name>
</gene>
<comment type="similarity">
    <text evidence="2 4">Belongs to the cytochrome P450 family.</text>
</comment>
<dbReference type="PANTHER" id="PTHR24305">
    <property type="entry name" value="CYTOCHROME P450"/>
    <property type="match status" value="1"/>
</dbReference>